<dbReference type="RefSeq" id="WP_256311225.1">
    <property type="nucleotide sequence ID" value="NZ_JANGAC010000005.1"/>
</dbReference>
<dbReference type="InterPro" id="IPR050570">
    <property type="entry name" value="Cell_wall_metabolism_enzyme"/>
</dbReference>
<evidence type="ECO:0000256" key="1">
    <source>
        <dbReference type="SAM" id="MobiDB-lite"/>
    </source>
</evidence>
<dbReference type="Proteomes" id="UP001524478">
    <property type="component" value="Unassembled WGS sequence"/>
</dbReference>
<organism evidence="4 5">
    <name type="scientific">Tissierella carlieri</name>
    <dbReference type="NCBI Taxonomy" id="689904"/>
    <lineage>
        <taxon>Bacteria</taxon>
        <taxon>Bacillati</taxon>
        <taxon>Bacillota</taxon>
        <taxon>Tissierellia</taxon>
        <taxon>Tissierellales</taxon>
        <taxon>Tissierellaceae</taxon>
        <taxon>Tissierella</taxon>
    </lineage>
</organism>
<dbReference type="Pfam" id="PF01551">
    <property type="entry name" value="Peptidase_M23"/>
    <property type="match status" value="1"/>
</dbReference>
<comment type="caution">
    <text evidence="4">The sequence shown here is derived from an EMBL/GenBank/DDBJ whole genome shotgun (WGS) entry which is preliminary data.</text>
</comment>
<dbReference type="EMBL" id="JANGAC010000005">
    <property type="protein sequence ID" value="MCQ4923190.1"/>
    <property type="molecule type" value="Genomic_DNA"/>
</dbReference>
<dbReference type="PANTHER" id="PTHR21666:SF270">
    <property type="entry name" value="MUREIN HYDROLASE ACTIVATOR ENVC"/>
    <property type="match status" value="1"/>
</dbReference>
<dbReference type="InterPro" id="IPR011055">
    <property type="entry name" value="Dup_hybrid_motif"/>
</dbReference>
<name>A0ABT1SA22_9FIRM</name>
<dbReference type="InterPro" id="IPR016047">
    <property type="entry name" value="M23ase_b-sheet_dom"/>
</dbReference>
<evidence type="ECO:0000259" key="3">
    <source>
        <dbReference type="Pfam" id="PF01551"/>
    </source>
</evidence>
<evidence type="ECO:0000313" key="4">
    <source>
        <dbReference type="EMBL" id="MCQ4923190.1"/>
    </source>
</evidence>
<accession>A0ABT1SA22</accession>
<dbReference type="SUPFAM" id="SSF51261">
    <property type="entry name" value="Duplicated hybrid motif"/>
    <property type="match status" value="1"/>
</dbReference>
<proteinExistence type="predicted"/>
<keyword evidence="2" id="KW-1133">Transmembrane helix</keyword>
<dbReference type="PANTHER" id="PTHR21666">
    <property type="entry name" value="PEPTIDASE-RELATED"/>
    <property type="match status" value="1"/>
</dbReference>
<gene>
    <name evidence="4" type="ORF">NE686_08850</name>
</gene>
<protein>
    <submittedName>
        <fullName evidence="4">M23 family metallopeptidase</fullName>
    </submittedName>
</protein>
<feature type="compositionally biased region" description="Acidic residues" evidence="1">
    <location>
        <begin position="106"/>
        <end position="146"/>
    </location>
</feature>
<evidence type="ECO:0000313" key="5">
    <source>
        <dbReference type="Proteomes" id="UP001524478"/>
    </source>
</evidence>
<feature type="transmembrane region" description="Helical" evidence="2">
    <location>
        <begin position="12"/>
        <end position="34"/>
    </location>
</feature>
<feature type="compositionally biased region" description="Basic and acidic residues" evidence="1">
    <location>
        <begin position="91"/>
        <end position="103"/>
    </location>
</feature>
<feature type="domain" description="M23ase beta-sheet core" evidence="3">
    <location>
        <begin position="193"/>
        <end position="290"/>
    </location>
</feature>
<keyword evidence="2" id="KW-0472">Membrane</keyword>
<feature type="region of interest" description="Disordered" evidence="1">
    <location>
        <begin position="89"/>
        <end position="146"/>
    </location>
</feature>
<dbReference type="Gene3D" id="2.70.70.10">
    <property type="entry name" value="Glucose Permease (Domain IIA)"/>
    <property type="match status" value="1"/>
</dbReference>
<evidence type="ECO:0000256" key="2">
    <source>
        <dbReference type="SAM" id="Phobius"/>
    </source>
</evidence>
<keyword evidence="2" id="KW-0812">Transmembrane</keyword>
<dbReference type="CDD" id="cd12797">
    <property type="entry name" value="M23_peptidase"/>
    <property type="match status" value="1"/>
</dbReference>
<keyword evidence="5" id="KW-1185">Reference proteome</keyword>
<reference evidence="4 5" key="1">
    <citation type="submission" date="2022-06" db="EMBL/GenBank/DDBJ databases">
        <title>Isolation of gut microbiota from human fecal samples.</title>
        <authorList>
            <person name="Pamer E.G."/>
            <person name="Barat B."/>
            <person name="Waligurski E."/>
            <person name="Medina S."/>
            <person name="Paddock L."/>
            <person name="Mostad J."/>
        </authorList>
    </citation>
    <scope>NUCLEOTIDE SEQUENCE [LARGE SCALE GENOMIC DNA]</scope>
    <source>
        <strain evidence="4 5">DFI.7.95</strain>
    </source>
</reference>
<sequence>MKNKLIKLIEKEGFILFLFVCVCVVAGGTLFISMKNMNVNKNISSKIDNDDLIILDDEVAKKSSIYDENLHETNVTNAEIIAANAADNEEDITKANSDEKDIAEINSDEENSGEISSDEEDSGEISSDEEDIAEENTDKLEFEEEDEEEEYIEDSDLVQEAKNIFLPIDGPIITEYTSDSLIYSETLDSWVGHGAIDIEASEGTIVKAAADGVVKEVYEDELWGIVIVIDHGNDLQTKYSGLGTKEMVKVGLNVKKGDHISKVGNTAKIEMLMKPHLHFEVIKNGKLVDPRSINN</sequence>